<feature type="transmembrane region" description="Helical" evidence="1">
    <location>
        <begin position="7"/>
        <end position="28"/>
    </location>
</feature>
<evidence type="ECO:0000256" key="1">
    <source>
        <dbReference type="SAM" id="Phobius"/>
    </source>
</evidence>
<dbReference type="AlphaFoldDB" id="A0A845G7E3"/>
<sequence>MTAAITRFIGLLVMIPLVTIGWLAGIQFLSISPLWKSPEWVSAIGTLLAFAGTIWLAQSSSRQQKRLAEDRAIIAAAGLFVRVETASSSVSRVVQLIKVSSRPGINRTLPFLDLASHLMHLDLWTDEEVLPLIVLPNRVAARMAVIRSKILQCSGVMSSWVPKDTSQTIDEQSVQEMLFYALRLVDESLKIVLSELGPLAGQLHVIQIAGEPALQTGSPQDG</sequence>
<dbReference type="RefSeq" id="WP_161098027.1">
    <property type="nucleotide sequence ID" value="NZ_WWCW01000062.1"/>
</dbReference>
<keyword evidence="1" id="KW-0472">Membrane</keyword>
<gene>
    <name evidence="2" type="ORF">GTP91_17995</name>
</gene>
<evidence type="ECO:0000313" key="3">
    <source>
        <dbReference type="Proteomes" id="UP000470302"/>
    </source>
</evidence>
<organism evidence="2 3">
    <name type="scientific">Duganella vulcania</name>
    <dbReference type="NCBI Taxonomy" id="2692166"/>
    <lineage>
        <taxon>Bacteria</taxon>
        <taxon>Pseudomonadati</taxon>
        <taxon>Pseudomonadota</taxon>
        <taxon>Betaproteobacteria</taxon>
        <taxon>Burkholderiales</taxon>
        <taxon>Oxalobacteraceae</taxon>
        <taxon>Telluria group</taxon>
        <taxon>Duganella</taxon>
    </lineage>
</organism>
<proteinExistence type="predicted"/>
<reference evidence="2 3" key="1">
    <citation type="submission" date="2020-01" db="EMBL/GenBank/DDBJ databases">
        <title>Novel species isolated from a subtropical stream in China.</title>
        <authorList>
            <person name="Lu H."/>
        </authorList>
    </citation>
    <scope>NUCLEOTIDE SEQUENCE [LARGE SCALE GENOMIC DNA]</scope>
    <source>
        <strain evidence="2 3">FT82W</strain>
    </source>
</reference>
<evidence type="ECO:0000313" key="2">
    <source>
        <dbReference type="EMBL" id="MYM89056.1"/>
    </source>
</evidence>
<feature type="transmembrane region" description="Helical" evidence="1">
    <location>
        <begin position="40"/>
        <end position="57"/>
    </location>
</feature>
<comment type="caution">
    <text evidence="2">The sequence shown here is derived from an EMBL/GenBank/DDBJ whole genome shotgun (WGS) entry which is preliminary data.</text>
</comment>
<dbReference type="Proteomes" id="UP000470302">
    <property type="component" value="Unassembled WGS sequence"/>
</dbReference>
<protein>
    <submittedName>
        <fullName evidence="2">Uncharacterized protein</fullName>
    </submittedName>
</protein>
<name>A0A845G7E3_9BURK</name>
<keyword evidence="1" id="KW-1133">Transmembrane helix</keyword>
<accession>A0A845G7E3</accession>
<keyword evidence="1" id="KW-0812">Transmembrane</keyword>
<dbReference type="EMBL" id="WWCW01000062">
    <property type="protein sequence ID" value="MYM89056.1"/>
    <property type="molecule type" value="Genomic_DNA"/>
</dbReference>